<feature type="compositionally biased region" description="Basic residues" evidence="1">
    <location>
        <begin position="1"/>
        <end position="10"/>
    </location>
</feature>
<proteinExistence type="predicted"/>
<dbReference type="AlphaFoldDB" id="A0A6J4N4M8"/>
<sequence>DVSSPRRRPAAARPGGARLRRAAVVPRGGARGRSGGARARSRHRDRQRVPGRRAQPVPEVWRDGRAAARLDGHAGVPLLPPPVAGVAGRGGVRARRGHRGARGHGRGQRGRRRRRRRRRRRDPDLRWLRGGRRGRHRPLAQRAVSLVPAHPQHQPADPQRGRARRGPAVQADPRRGGGEDPGVRLEAAALRTPAVQEGVRPRERARRLPPLPRRGRPSRGGVRRPGRDPDPPVDREAGGQLGHLLRRRRLPRRPVRRLHRRRPDDRGRCGPGGARLVDHQQHRQHDPAVRHQERGEVELELPGGLHEREARPRRGRPPARAGGPAALDRPLAGPRVVVRLRPWRALGAGAPRPRRLPLGLDVPAGVALLLLPGEHQDAPLHRGERAHGGDDGQRPGLPVEARRSRPHRRHRPRGHRRSRPDGDGM</sequence>
<feature type="compositionally biased region" description="Basic and acidic residues" evidence="1">
    <location>
        <begin position="172"/>
        <end position="183"/>
    </location>
</feature>
<feature type="compositionally biased region" description="Basic and acidic residues" evidence="1">
    <location>
        <begin position="276"/>
        <end position="297"/>
    </location>
</feature>
<feature type="compositionally biased region" description="Basic residues" evidence="1">
    <location>
        <begin position="244"/>
        <end position="261"/>
    </location>
</feature>
<protein>
    <submittedName>
        <fullName evidence="2">Primosomal protein N' (Replication factor Y) -superfamily II helicase</fullName>
    </submittedName>
</protein>
<feature type="region of interest" description="Disordered" evidence="1">
    <location>
        <begin position="377"/>
        <end position="425"/>
    </location>
</feature>
<keyword evidence="2" id="KW-0067">ATP-binding</keyword>
<reference evidence="2" key="1">
    <citation type="submission" date="2020-02" db="EMBL/GenBank/DDBJ databases">
        <authorList>
            <person name="Meier V. D."/>
        </authorList>
    </citation>
    <scope>NUCLEOTIDE SEQUENCE</scope>
    <source>
        <strain evidence="2">AVDCRST_MAG32</strain>
    </source>
</reference>
<feature type="non-terminal residue" evidence="2">
    <location>
        <position position="1"/>
    </location>
</feature>
<feature type="compositionally biased region" description="Basic residues" evidence="1">
    <location>
        <begin position="129"/>
        <end position="139"/>
    </location>
</feature>
<keyword evidence="2" id="KW-0378">Hydrolase</keyword>
<dbReference type="GO" id="GO:0004386">
    <property type="term" value="F:helicase activity"/>
    <property type="evidence" value="ECO:0007669"/>
    <property type="project" value="UniProtKB-KW"/>
</dbReference>
<keyword evidence="2" id="KW-0347">Helicase</keyword>
<feature type="compositionally biased region" description="Basic and acidic residues" evidence="1">
    <location>
        <begin position="60"/>
        <end position="72"/>
    </location>
</feature>
<feature type="region of interest" description="Disordered" evidence="1">
    <location>
        <begin position="1"/>
        <end position="333"/>
    </location>
</feature>
<evidence type="ECO:0000313" key="2">
    <source>
        <dbReference type="EMBL" id="CAA9377494.1"/>
    </source>
</evidence>
<evidence type="ECO:0000256" key="1">
    <source>
        <dbReference type="SAM" id="MobiDB-lite"/>
    </source>
</evidence>
<gene>
    <name evidence="2" type="ORF">AVDCRST_MAG32-1336</name>
</gene>
<feature type="compositionally biased region" description="Basic residues" evidence="1">
    <location>
        <begin position="203"/>
        <end position="224"/>
    </location>
</feature>
<feature type="compositionally biased region" description="Basic and acidic residues" evidence="1">
    <location>
        <begin position="377"/>
        <end position="393"/>
    </location>
</feature>
<feature type="non-terminal residue" evidence="2">
    <location>
        <position position="425"/>
    </location>
</feature>
<feature type="compositionally biased region" description="Basic and acidic residues" evidence="1">
    <location>
        <begin position="225"/>
        <end position="237"/>
    </location>
</feature>
<organism evidence="2">
    <name type="scientific">uncultured Nocardioides sp</name>
    <dbReference type="NCBI Taxonomy" id="198441"/>
    <lineage>
        <taxon>Bacteria</taxon>
        <taxon>Bacillati</taxon>
        <taxon>Actinomycetota</taxon>
        <taxon>Actinomycetes</taxon>
        <taxon>Propionibacteriales</taxon>
        <taxon>Nocardioidaceae</taxon>
        <taxon>Nocardioides</taxon>
        <taxon>environmental samples</taxon>
    </lineage>
</organism>
<dbReference type="EMBL" id="CADCUM010000063">
    <property type="protein sequence ID" value="CAA9377494.1"/>
    <property type="molecule type" value="Genomic_DNA"/>
</dbReference>
<feature type="compositionally biased region" description="Low complexity" evidence="1">
    <location>
        <begin position="148"/>
        <end position="158"/>
    </location>
</feature>
<feature type="compositionally biased region" description="Basic residues" evidence="1">
    <location>
        <begin position="92"/>
        <end position="120"/>
    </location>
</feature>
<name>A0A6J4N4M8_9ACTN</name>
<keyword evidence="2" id="KW-0547">Nucleotide-binding</keyword>
<feature type="compositionally biased region" description="Basic residues" evidence="1">
    <location>
        <begin position="404"/>
        <end position="418"/>
    </location>
</feature>
<feature type="compositionally biased region" description="Basic residues" evidence="1">
    <location>
        <begin position="39"/>
        <end position="51"/>
    </location>
</feature>
<feature type="compositionally biased region" description="Low complexity" evidence="1">
    <location>
        <begin position="11"/>
        <end position="28"/>
    </location>
</feature>
<accession>A0A6J4N4M8</accession>